<dbReference type="SMART" id="SM01051">
    <property type="entry name" value="CAMSAP_CKK"/>
    <property type="match status" value="1"/>
</dbReference>
<dbReference type="EMBL" id="CCYD01003055">
    <property type="protein sequence ID" value="CEG49498.1"/>
    <property type="molecule type" value="Genomic_DNA"/>
</dbReference>
<evidence type="ECO:0000313" key="4">
    <source>
        <dbReference type="Proteomes" id="UP000054928"/>
    </source>
</evidence>
<feature type="compositionally biased region" description="Acidic residues" evidence="1">
    <location>
        <begin position="614"/>
        <end position="623"/>
    </location>
</feature>
<evidence type="ECO:0000313" key="3">
    <source>
        <dbReference type="EMBL" id="CEG49498.1"/>
    </source>
</evidence>
<sequence>MNTKYELAQTASLASCLYFAAQVLCSTAPVQETCTKSVLAAIVVEAHKCGQVAKRSKVSPSIDIRKLLTRLQSEQSNKSCPLVNLNVADLTWDFEGVVADTLAMEIGELQDRATSSAINVCVVLTVTCQLLAGGHSVIWFPPESLCSFGSKKRQILLYVYPGRVKVVKSTNDLIKVMYDELPVLREKRATYNVRAVILGSKSQNQQDEERDFVRLSGLQEHPENQKVIDSTPMPTKSLNDSTMRRSSVHNTDQLCFINPPTDKFTENNNNPKMIAACSTHIDDFAATIPEPRNDENDDVSSLLSQSSFPDHTEVMHTEAYLTSSIFSFAFQQQNLTEPQGNVSGQLNNNFCGAPSITKAEVAIKMEFKGAPVNRAHVEDVSSQRQIIQPRRTFLSSSLANLTTVTKEKLFEADLGSNLVAHGVTWQSYDSKVFRKTALPQQRAKSPGSNVAKMKDLAATASCNVEDKQIGLVLDQHKLKSQFEKESDGQHGQLYDDSGSTNEFNADKRLECDKVQPEQHEPCTYSSDKPVQHVPCTYLPDQADTRSSYGCFSSSTSPDTNSIETTVSISRALGEGFTCDSEGVDDAFLNNMNDEAHAVDTSNISVPNSDKDIASDSDEDVVSDSDEKTVLAVQTAAVDMIKQTQSLKLRSAEQKPISRSDYRDKLGPQIWWELEYTAKKLEREEMMERRQQQHNRHRQDDYQDGKCAFTRNIRLAGSQEMKHSRLNNPREEKSVDLNYELHDSRNLTHTEASQPAQIDTFINDEDEFVSFDTIANDSADDRDFKLQNERTVPSFESQTDKLDAGLLEGFLEQKSNISLSQRNDVDYLVPASVLKSREDSYVVCTSTTNSSALVPSLPDQPIEVNLMEPKQQQLLGTSPVHCAFVERSFIRPQITTFTSATPVASNNMGVDDERLTQLMLTSTNRDSKSFSSPAKKEDLNTSTSNNVSAIPFTVRGRVPIRSRNCSASSELLSFKQSPTYIGSNHSSVKSKVSTTASPSDHFASACLHHRSPARKSAPIATFVPLENSAVASRELKLNELRQKKLQKLQQARSLALQQQNGKQRLRRPLSFASSCYTKKASNRQLIQNALEFTLLAGGSMENDRTLALQALAESTCDNFIVLLKSAKELKFRALYEAYVDRDSATRIFSLLPSTSSRAPLRIGNSEMIAQFFKYSSAKKQFLPVPTRSFTIKTDACALVDQHSNKGSLMSR</sequence>
<accession>A0A0P1B3Z5</accession>
<dbReference type="OMA" id="REHNAGN"/>
<keyword evidence="4" id="KW-1185">Reference proteome</keyword>
<dbReference type="Gene3D" id="3.10.20.360">
    <property type="entry name" value="CKK domain"/>
    <property type="match status" value="1"/>
</dbReference>
<dbReference type="Proteomes" id="UP000054928">
    <property type="component" value="Unassembled WGS sequence"/>
</dbReference>
<feature type="domain" description="CKK" evidence="2">
    <location>
        <begin position="1069"/>
        <end position="1210"/>
    </location>
</feature>
<dbReference type="STRING" id="4781.A0A0P1B3Z5"/>
<dbReference type="PANTHER" id="PTHR21595">
    <property type="entry name" value="PATRONIN"/>
    <property type="match status" value="1"/>
</dbReference>
<dbReference type="InterPro" id="IPR011033">
    <property type="entry name" value="PRC_barrel-like_sf"/>
</dbReference>
<dbReference type="GO" id="GO:0005516">
    <property type="term" value="F:calmodulin binding"/>
    <property type="evidence" value="ECO:0007669"/>
    <property type="project" value="InterPro"/>
</dbReference>
<dbReference type="PROSITE" id="PS51508">
    <property type="entry name" value="CKK"/>
    <property type="match status" value="1"/>
</dbReference>
<dbReference type="InterPro" id="IPR038209">
    <property type="entry name" value="CKK_dom_sf"/>
</dbReference>
<dbReference type="AlphaFoldDB" id="A0A0P1B3Z5"/>
<reference evidence="4" key="1">
    <citation type="submission" date="2014-09" db="EMBL/GenBank/DDBJ databases">
        <authorList>
            <person name="Sharma Rahul"/>
            <person name="Thines Marco"/>
        </authorList>
    </citation>
    <scope>NUCLEOTIDE SEQUENCE [LARGE SCALE GENOMIC DNA]</scope>
</reference>
<dbReference type="SUPFAM" id="SSF50346">
    <property type="entry name" value="PRC-barrel domain"/>
    <property type="match status" value="1"/>
</dbReference>
<organism evidence="3 4">
    <name type="scientific">Plasmopara halstedii</name>
    <name type="common">Downy mildew of sunflower</name>
    <dbReference type="NCBI Taxonomy" id="4781"/>
    <lineage>
        <taxon>Eukaryota</taxon>
        <taxon>Sar</taxon>
        <taxon>Stramenopiles</taxon>
        <taxon>Oomycota</taxon>
        <taxon>Peronosporomycetes</taxon>
        <taxon>Peronosporales</taxon>
        <taxon>Peronosporaceae</taxon>
        <taxon>Plasmopara</taxon>
    </lineage>
</organism>
<dbReference type="OrthoDB" id="2125658at2759"/>
<proteinExistence type="predicted"/>
<evidence type="ECO:0000256" key="1">
    <source>
        <dbReference type="SAM" id="MobiDB-lite"/>
    </source>
</evidence>
<feature type="region of interest" description="Disordered" evidence="1">
    <location>
        <begin position="599"/>
        <end position="625"/>
    </location>
</feature>
<dbReference type="GO" id="GO:0008017">
    <property type="term" value="F:microtubule binding"/>
    <property type="evidence" value="ECO:0007669"/>
    <property type="project" value="InterPro"/>
</dbReference>
<dbReference type="InterPro" id="IPR032940">
    <property type="entry name" value="CAMSAP"/>
</dbReference>
<dbReference type="GeneID" id="36402314"/>
<dbReference type="RefSeq" id="XP_024585867.1">
    <property type="nucleotide sequence ID" value="XM_024720694.1"/>
</dbReference>
<feature type="compositionally biased region" description="Polar residues" evidence="1">
    <location>
        <begin position="922"/>
        <end position="931"/>
    </location>
</feature>
<dbReference type="PANTHER" id="PTHR21595:SF0">
    <property type="entry name" value="PATRONIN"/>
    <property type="match status" value="1"/>
</dbReference>
<dbReference type="InterPro" id="IPR014797">
    <property type="entry name" value="CKK_CAMSAP"/>
</dbReference>
<name>A0A0P1B3Z5_PLAHL</name>
<feature type="region of interest" description="Disordered" evidence="1">
    <location>
        <begin position="922"/>
        <end position="942"/>
    </location>
</feature>
<evidence type="ECO:0000259" key="2">
    <source>
        <dbReference type="PROSITE" id="PS51508"/>
    </source>
</evidence>
<dbReference type="Pfam" id="PF08683">
    <property type="entry name" value="CAMSAP_CKK"/>
    <property type="match status" value="1"/>
</dbReference>
<protein>
    <submittedName>
        <fullName evidence="3">Calmodulin-regulated spectrin-associated protein 3</fullName>
    </submittedName>
</protein>